<sequence length="327" mass="36833">MSKYRKYRFNSDTLSYEIIKEKSARRRLFKSIFLFVGSVAAAVFYAWVYTSVLGNELPKTVILRKANARLSSKVEVMNRQLDRYDEILSALSMRDNDIYRAVFGMYEIPDEVRNAGYGGVNRYSYLDYGDCSGLLRNTVIRLDVLTKKTFVQSKSFDEIAAIARHSGDMVLCVPALSPICPAPGTYHISSYFGRRTDPVYGRTAFHEGMDFALQPGNGIYATADGVVEKVRHEFFGYGNSVVIDHGFGYKTRYAHMKSISVHEGEKVRRGSLLGQSGNSGKSTGPHLHYEVIYKGKAVNPLNYVDLSMDKDEYMSLVDNVREQSGQS</sequence>
<dbReference type="PANTHER" id="PTHR21666:SF286">
    <property type="entry name" value="LIPOPROTEIN NLPD"/>
    <property type="match status" value="1"/>
</dbReference>
<keyword evidence="1" id="KW-0472">Membrane</keyword>
<keyword evidence="1" id="KW-1133">Transmembrane helix</keyword>
<dbReference type="FunFam" id="2.70.70.10:FF:000006">
    <property type="entry name" value="M23 family peptidase"/>
    <property type="match status" value="1"/>
</dbReference>
<evidence type="ECO:0000259" key="2">
    <source>
        <dbReference type="Pfam" id="PF01551"/>
    </source>
</evidence>
<dbReference type="Proteomes" id="UP000823617">
    <property type="component" value="Unassembled WGS sequence"/>
</dbReference>
<dbReference type="Gene3D" id="2.70.70.10">
    <property type="entry name" value="Glucose Permease (Domain IIA)"/>
    <property type="match status" value="1"/>
</dbReference>
<dbReference type="AlphaFoldDB" id="A0A9D9HJL7"/>
<dbReference type="SUPFAM" id="SSF51261">
    <property type="entry name" value="Duplicated hybrid motif"/>
    <property type="match status" value="1"/>
</dbReference>
<dbReference type="InterPro" id="IPR050570">
    <property type="entry name" value="Cell_wall_metabolism_enzyme"/>
</dbReference>
<name>A0A9D9HJL7_9BACT</name>
<dbReference type="PANTHER" id="PTHR21666">
    <property type="entry name" value="PEPTIDASE-RELATED"/>
    <property type="match status" value="1"/>
</dbReference>
<evidence type="ECO:0000313" key="3">
    <source>
        <dbReference type="EMBL" id="MBO8455054.1"/>
    </source>
</evidence>
<dbReference type="InterPro" id="IPR016047">
    <property type="entry name" value="M23ase_b-sheet_dom"/>
</dbReference>
<dbReference type="Pfam" id="PF01551">
    <property type="entry name" value="Peptidase_M23"/>
    <property type="match status" value="1"/>
</dbReference>
<dbReference type="InterPro" id="IPR011055">
    <property type="entry name" value="Dup_hybrid_motif"/>
</dbReference>
<dbReference type="CDD" id="cd12797">
    <property type="entry name" value="M23_peptidase"/>
    <property type="match status" value="1"/>
</dbReference>
<feature type="domain" description="M23ase beta-sheet core" evidence="2">
    <location>
        <begin position="205"/>
        <end position="300"/>
    </location>
</feature>
<proteinExistence type="predicted"/>
<gene>
    <name evidence="3" type="ORF">IAC08_01445</name>
</gene>
<reference evidence="3" key="2">
    <citation type="journal article" date="2021" name="PeerJ">
        <title>Extensive microbial diversity within the chicken gut microbiome revealed by metagenomics and culture.</title>
        <authorList>
            <person name="Gilroy R."/>
            <person name="Ravi A."/>
            <person name="Getino M."/>
            <person name="Pursley I."/>
            <person name="Horton D.L."/>
            <person name="Alikhan N.F."/>
            <person name="Baker D."/>
            <person name="Gharbi K."/>
            <person name="Hall N."/>
            <person name="Watson M."/>
            <person name="Adriaenssens E.M."/>
            <person name="Foster-Nyarko E."/>
            <person name="Jarju S."/>
            <person name="Secka A."/>
            <person name="Antonio M."/>
            <person name="Oren A."/>
            <person name="Chaudhuri R.R."/>
            <person name="La Ragione R."/>
            <person name="Hildebrand F."/>
            <person name="Pallen M.J."/>
        </authorList>
    </citation>
    <scope>NUCLEOTIDE SEQUENCE</scope>
    <source>
        <strain evidence="3">B1-3475</strain>
    </source>
</reference>
<evidence type="ECO:0000313" key="4">
    <source>
        <dbReference type="Proteomes" id="UP000823617"/>
    </source>
</evidence>
<keyword evidence="1" id="KW-0812">Transmembrane</keyword>
<organism evidence="3 4">
    <name type="scientific">Candidatus Cryptobacteroides intestinigallinarum</name>
    <dbReference type="NCBI Taxonomy" id="2840767"/>
    <lineage>
        <taxon>Bacteria</taxon>
        <taxon>Pseudomonadati</taxon>
        <taxon>Bacteroidota</taxon>
        <taxon>Bacteroidia</taxon>
        <taxon>Bacteroidales</taxon>
        <taxon>Candidatus Cryptobacteroides</taxon>
    </lineage>
</organism>
<dbReference type="GO" id="GO:0004222">
    <property type="term" value="F:metalloendopeptidase activity"/>
    <property type="evidence" value="ECO:0007669"/>
    <property type="project" value="TreeGrafter"/>
</dbReference>
<evidence type="ECO:0000256" key="1">
    <source>
        <dbReference type="SAM" id="Phobius"/>
    </source>
</evidence>
<protein>
    <submittedName>
        <fullName evidence="3">M23 family metallopeptidase</fullName>
    </submittedName>
</protein>
<feature type="transmembrane region" description="Helical" evidence="1">
    <location>
        <begin position="28"/>
        <end position="49"/>
    </location>
</feature>
<dbReference type="EMBL" id="JADIMK010000010">
    <property type="protein sequence ID" value="MBO8455054.1"/>
    <property type="molecule type" value="Genomic_DNA"/>
</dbReference>
<comment type="caution">
    <text evidence="3">The sequence shown here is derived from an EMBL/GenBank/DDBJ whole genome shotgun (WGS) entry which is preliminary data.</text>
</comment>
<accession>A0A9D9HJL7</accession>
<reference evidence="3" key="1">
    <citation type="submission" date="2020-10" db="EMBL/GenBank/DDBJ databases">
        <authorList>
            <person name="Gilroy R."/>
        </authorList>
    </citation>
    <scope>NUCLEOTIDE SEQUENCE</scope>
    <source>
        <strain evidence="3">B1-3475</strain>
    </source>
</reference>